<reference evidence="2" key="1">
    <citation type="journal article" date="2006" name="PLoS Biol.">
        <title>Macronuclear genome sequence of the ciliate Tetrahymena thermophila, a model eukaryote.</title>
        <authorList>
            <person name="Eisen J.A."/>
            <person name="Coyne R.S."/>
            <person name="Wu M."/>
            <person name="Wu D."/>
            <person name="Thiagarajan M."/>
            <person name="Wortman J.R."/>
            <person name="Badger J.H."/>
            <person name="Ren Q."/>
            <person name="Amedeo P."/>
            <person name="Jones K.M."/>
            <person name="Tallon L.J."/>
            <person name="Delcher A.L."/>
            <person name="Salzberg S.L."/>
            <person name="Silva J.C."/>
            <person name="Haas B.J."/>
            <person name="Majoros W.H."/>
            <person name="Farzad M."/>
            <person name="Carlton J.M."/>
            <person name="Smith R.K. Jr."/>
            <person name="Garg J."/>
            <person name="Pearlman R.E."/>
            <person name="Karrer K.M."/>
            <person name="Sun L."/>
            <person name="Manning G."/>
            <person name="Elde N.C."/>
            <person name="Turkewitz A.P."/>
            <person name="Asai D.J."/>
            <person name="Wilkes D.E."/>
            <person name="Wang Y."/>
            <person name="Cai H."/>
            <person name="Collins K."/>
            <person name="Stewart B.A."/>
            <person name="Lee S.R."/>
            <person name="Wilamowska K."/>
            <person name="Weinberg Z."/>
            <person name="Ruzzo W.L."/>
            <person name="Wloga D."/>
            <person name="Gaertig J."/>
            <person name="Frankel J."/>
            <person name="Tsao C.-C."/>
            <person name="Gorovsky M.A."/>
            <person name="Keeling P.J."/>
            <person name="Waller R.F."/>
            <person name="Patron N.J."/>
            <person name="Cherry J.M."/>
            <person name="Stover N.A."/>
            <person name="Krieger C.J."/>
            <person name="del Toro C."/>
            <person name="Ryder H.F."/>
            <person name="Williamson S.C."/>
            <person name="Barbeau R.A."/>
            <person name="Hamilton E.P."/>
            <person name="Orias E."/>
        </authorList>
    </citation>
    <scope>NUCLEOTIDE SEQUENCE [LARGE SCALE GENOMIC DNA]</scope>
    <source>
        <strain evidence="2">SB210</strain>
    </source>
</reference>
<dbReference type="RefSeq" id="XP_012655703.1">
    <property type="nucleotide sequence ID" value="XM_012800249.1"/>
</dbReference>
<name>W7WY12_TETTS</name>
<dbReference type="EMBL" id="GG662441">
    <property type="protein sequence ID" value="EWS71750.1"/>
    <property type="molecule type" value="Genomic_DNA"/>
</dbReference>
<dbReference type="Proteomes" id="UP000009168">
    <property type="component" value="Unassembled WGS sequence"/>
</dbReference>
<dbReference type="KEGG" id="tet:TTHERM_000466140"/>
<dbReference type="GeneID" id="24439122"/>
<accession>W7WY12</accession>
<dbReference type="AlphaFoldDB" id="W7WY12"/>
<gene>
    <name evidence="1" type="ORF">TTHERM_000466140</name>
</gene>
<evidence type="ECO:0000313" key="2">
    <source>
        <dbReference type="Proteomes" id="UP000009168"/>
    </source>
</evidence>
<dbReference type="AntiFam" id="ANF00011">
    <property type="entry name" value="tRNA translation"/>
</dbReference>
<sequence>MQRKSFNHKKYKVQLYKILLSLIQKKVDSPPWGSNPRPQDQESCALPTELGGQFSQFSDYKKHLLCEQVNKSYFNKSLYFIPQIARRGARTHDHKIKSLALYRLSQAGNSINFRITRSIYLVGMSQESSLNYENSTNSKNK</sequence>
<protein>
    <submittedName>
        <fullName evidence="1">Uncharacterized protein</fullName>
    </submittedName>
</protein>
<dbReference type="InParanoid" id="W7WY12"/>
<organism evidence="1 2">
    <name type="scientific">Tetrahymena thermophila (strain SB210)</name>
    <dbReference type="NCBI Taxonomy" id="312017"/>
    <lineage>
        <taxon>Eukaryota</taxon>
        <taxon>Sar</taxon>
        <taxon>Alveolata</taxon>
        <taxon>Ciliophora</taxon>
        <taxon>Intramacronucleata</taxon>
        <taxon>Oligohymenophorea</taxon>
        <taxon>Hymenostomatida</taxon>
        <taxon>Tetrahymenina</taxon>
        <taxon>Tetrahymenidae</taxon>
        <taxon>Tetrahymena</taxon>
    </lineage>
</organism>
<proteinExistence type="predicted"/>
<evidence type="ECO:0000313" key="1">
    <source>
        <dbReference type="EMBL" id="EWS71750.1"/>
    </source>
</evidence>
<keyword evidence="2" id="KW-1185">Reference proteome</keyword>